<dbReference type="RefSeq" id="WP_136348815.1">
    <property type="nucleotide sequence ID" value="NZ_SSOC01000005.1"/>
</dbReference>
<feature type="transmembrane region" description="Helical" evidence="5">
    <location>
        <begin position="76"/>
        <end position="93"/>
    </location>
</feature>
<evidence type="ECO:0000256" key="5">
    <source>
        <dbReference type="SAM" id="Phobius"/>
    </source>
</evidence>
<dbReference type="Pfam" id="PF19358">
    <property type="entry name" value="DUF5935"/>
    <property type="match status" value="1"/>
</dbReference>
<feature type="transmembrane region" description="Helical" evidence="5">
    <location>
        <begin position="236"/>
        <end position="258"/>
    </location>
</feature>
<keyword evidence="2 5" id="KW-0812">Transmembrane</keyword>
<dbReference type="OrthoDB" id="9772644at2"/>
<gene>
    <name evidence="8" type="ORF">E6C76_13765</name>
</gene>
<comment type="subcellular location">
    <subcellularLocation>
        <location evidence="1">Membrane</location>
        <topology evidence="1">Multi-pass membrane protein</topology>
    </subcellularLocation>
</comment>
<proteinExistence type="predicted"/>
<feature type="transmembrane region" description="Helical" evidence="5">
    <location>
        <begin position="197"/>
        <end position="230"/>
    </location>
</feature>
<dbReference type="Pfam" id="PF04932">
    <property type="entry name" value="Wzy_C"/>
    <property type="match status" value="1"/>
</dbReference>
<evidence type="ECO:0000259" key="6">
    <source>
        <dbReference type="Pfam" id="PF04932"/>
    </source>
</evidence>
<evidence type="ECO:0000313" key="9">
    <source>
        <dbReference type="Proteomes" id="UP000308430"/>
    </source>
</evidence>
<evidence type="ECO:0000256" key="4">
    <source>
        <dbReference type="ARBA" id="ARBA00023136"/>
    </source>
</evidence>
<feature type="transmembrane region" description="Helical" evidence="5">
    <location>
        <begin position="362"/>
        <end position="389"/>
    </location>
</feature>
<feature type="transmembrane region" description="Helical" evidence="5">
    <location>
        <begin position="170"/>
        <end position="185"/>
    </location>
</feature>
<protein>
    <submittedName>
        <fullName evidence="8">Putative O-glycosylation ligase, exosortase A system-associated</fullName>
    </submittedName>
</protein>
<dbReference type="InterPro" id="IPR045979">
    <property type="entry name" value="DUF5935"/>
</dbReference>
<feature type="transmembrane region" description="Helical" evidence="5">
    <location>
        <begin position="320"/>
        <end position="341"/>
    </location>
</feature>
<organism evidence="8 9">
    <name type="scientific">Pseudothauera nasutitermitis</name>
    <dbReference type="NCBI Taxonomy" id="2565930"/>
    <lineage>
        <taxon>Bacteria</taxon>
        <taxon>Pseudomonadati</taxon>
        <taxon>Pseudomonadota</taxon>
        <taxon>Betaproteobacteria</taxon>
        <taxon>Rhodocyclales</taxon>
        <taxon>Zoogloeaceae</taxon>
        <taxon>Pseudothauera</taxon>
    </lineage>
</organism>
<feature type="domain" description="O-antigen ligase-related" evidence="6">
    <location>
        <begin position="201"/>
        <end position="337"/>
    </location>
</feature>
<feature type="transmembrane region" description="Helical" evidence="5">
    <location>
        <begin position="128"/>
        <end position="150"/>
    </location>
</feature>
<keyword evidence="4 5" id="KW-0472">Membrane</keyword>
<dbReference type="InterPro" id="IPR017528">
    <property type="entry name" value="CHP03097O-antigen_lig-rel"/>
</dbReference>
<evidence type="ECO:0000313" key="8">
    <source>
        <dbReference type="EMBL" id="THF63654.1"/>
    </source>
</evidence>
<dbReference type="GO" id="GO:0016020">
    <property type="term" value="C:membrane"/>
    <property type="evidence" value="ECO:0007669"/>
    <property type="project" value="UniProtKB-SubCell"/>
</dbReference>
<keyword evidence="8" id="KW-0436">Ligase</keyword>
<reference evidence="8 9" key="1">
    <citation type="submission" date="2019-04" db="EMBL/GenBank/DDBJ databases">
        <title>Azoarcus nasutitermitis sp. nov. isolated from termite nest.</title>
        <authorList>
            <person name="Lin S.-Y."/>
            <person name="Hameed A."/>
            <person name="Hsu Y.-H."/>
            <person name="Young C.-C."/>
        </authorList>
    </citation>
    <scope>NUCLEOTIDE SEQUENCE [LARGE SCALE GENOMIC DNA]</scope>
    <source>
        <strain evidence="8 9">CC-YHH838</strain>
    </source>
</reference>
<dbReference type="PANTHER" id="PTHR37422">
    <property type="entry name" value="TEICHURONIC ACID BIOSYNTHESIS PROTEIN TUAE"/>
    <property type="match status" value="1"/>
</dbReference>
<dbReference type="EMBL" id="SSOC01000005">
    <property type="protein sequence ID" value="THF63654.1"/>
    <property type="molecule type" value="Genomic_DNA"/>
</dbReference>
<evidence type="ECO:0000256" key="1">
    <source>
        <dbReference type="ARBA" id="ARBA00004141"/>
    </source>
</evidence>
<dbReference type="Proteomes" id="UP000308430">
    <property type="component" value="Unassembled WGS sequence"/>
</dbReference>
<evidence type="ECO:0000256" key="3">
    <source>
        <dbReference type="ARBA" id="ARBA00022989"/>
    </source>
</evidence>
<keyword evidence="9" id="KW-1185">Reference proteome</keyword>
<dbReference type="InterPro" id="IPR007016">
    <property type="entry name" value="O-antigen_ligase-rel_domated"/>
</dbReference>
<evidence type="ECO:0000256" key="2">
    <source>
        <dbReference type="ARBA" id="ARBA00022692"/>
    </source>
</evidence>
<accession>A0A4S4AV10</accession>
<dbReference type="AlphaFoldDB" id="A0A4S4AV10"/>
<feature type="transmembrane region" description="Helical" evidence="5">
    <location>
        <begin position="43"/>
        <end position="64"/>
    </location>
</feature>
<name>A0A4S4AV10_9RHOO</name>
<keyword evidence="3 5" id="KW-1133">Transmembrane helix</keyword>
<dbReference type="InterPro" id="IPR051533">
    <property type="entry name" value="WaaL-like"/>
</dbReference>
<comment type="caution">
    <text evidence="8">The sequence shown here is derived from an EMBL/GenBank/DDBJ whole genome shotgun (WGS) entry which is preliminary data.</text>
</comment>
<sequence>MRDLLILAIVAVAALLALRRPWIGVMLWTWLSIMNPHRYAWGIAYTAPVAMVAALVTLIGLLFTRERSHPFKGAPVWWFLAFAVWVTLSWLFGVDPVGDYPQWDKVMKIYLMTFVALMLLDNRHHIMAFAWVTVGSLALLGLKGGLFTVLTGGSHRVWGPIDSFIYDNNAFALALIVTIPLLHFLQMQAQSRWLRHGLTLTMLLCAAAAAGSHSRGALLAMIAMGAVFWWRSEKKGLMGVLIAFVALIMLPMMPQEWWDRMATISEYQEDESAMGRINGWIVAFEVARAHFFGGGMSYQHQHFFDLYGTYNNFVIAAHSIYFQILGNHGFGGLFLYLAMWLSTYRSASWLRRNARDLPQARWAADLGAMVQVALIGFAAGGAFLSLSYFDLPYNMLVMVVLARRWVETRGWERDPPGTLLEYAGLRRRVPPAPASPAGTAARSRTS</sequence>
<feature type="domain" description="DUF5935" evidence="7">
    <location>
        <begin position="1"/>
        <end position="187"/>
    </location>
</feature>
<dbReference type="NCBIfam" id="TIGR03097">
    <property type="entry name" value="PEP_O_lig_1"/>
    <property type="match status" value="1"/>
</dbReference>
<dbReference type="PANTHER" id="PTHR37422:SF13">
    <property type="entry name" value="LIPOPOLYSACCHARIDE BIOSYNTHESIS PROTEIN PA4999-RELATED"/>
    <property type="match status" value="1"/>
</dbReference>
<dbReference type="GO" id="GO:0016874">
    <property type="term" value="F:ligase activity"/>
    <property type="evidence" value="ECO:0007669"/>
    <property type="project" value="UniProtKB-KW"/>
</dbReference>
<evidence type="ECO:0000259" key="7">
    <source>
        <dbReference type="Pfam" id="PF19358"/>
    </source>
</evidence>